<dbReference type="PANTHER" id="PTHR43701:SF12">
    <property type="entry name" value="MEMBRANE TRANSPORTER PROTEIN YTNM-RELATED"/>
    <property type="match status" value="1"/>
</dbReference>
<feature type="transmembrane region" description="Helical" evidence="5">
    <location>
        <begin position="120"/>
        <end position="138"/>
    </location>
</feature>
<reference evidence="6" key="1">
    <citation type="submission" date="2019-10" db="EMBL/GenBank/DDBJ databases">
        <title>Metagenomic sequencing of thiosulfate-disproportionating enrichment culture.</title>
        <authorList>
            <person name="Umezawa K."/>
            <person name="Kojima H."/>
            <person name="Fukui M."/>
        </authorList>
    </citation>
    <scope>NUCLEOTIDE SEQUENCE</scope>
    <source>
        <strain evidence="6">45J</strain>
    </source>
</reference>
<keyword evidence="3 5" id="KW-1133">Transmembrane helix</keyword>
<protein>
    <submittedName>
        <fullName evidence="6">Anion permease</fullName>
    </submittedName>
</protein>
<dbReference type="GO" id="GO:0016020">
    <property type="term" value="C:membrane"/>
    <property type="evidence" value="ECO:0007669"/>
    <property type="project" value="UniProtKB-SubCell"/>
</dbReference>
<comment type="subcellular location">
    <subcellularLocation>
        <location evidence="1">Membrane</location>
        <topology evidence="1">Multi-pass membrane protein</topology>
    </subcellularLocation>
</comment>
<dbReference type="InterPro" id="IPR051598">
    <property type="entry name" value="TSUP/Inactive_protease-like"/>
</dbReference>
<dbReference type="AlphaFoldDB" id="A0A5J4L1T3"/>
<feature type="transmembrane region" description="Helical" evidence="5">
    <location>
        <begin position="221"/>
        <end position="240"/>
    </location>
</feature>
<dbReference type="EMBL" id="BLAB01000001">
    <property type="protein sequence ID" value="GER92751.1"/>
    <property type="molecule type" value="Genomic_DNA"/>
</dbReference>
<feature type="transmembrane region" description="Helical" evidence="5">
    <location>
        <begin position="281"/>
        <end position="302"/>
    </location>
</feature>
<feature type="transmembrane region" description="Helical" evidence="5">
    <location>
        <begin position="20"/>
        <end position="44"/>
    </location>
</feature>
<keyword evidence="4 5" id="KW-0472">Membrane</keyword>
<accession>A0A5J4L1T3</accession>
<dbReference type="InterPro" id="IPR002781">
    <property type="entry name" value="TM_pro_TauE-like"/>
</dbReference>
<dbReference type="PANTHER" id="PTHR43701">
    <property type="entry name" value="MEMBRANE TRANSPORTER PROTEIN MJ0441-RELATED"/>
    <property type="match status" value="1"/>
</dbReference>
<sequence length="362" mass="38364">MHDIAQTVSNFVDLNWMNMTYLFLVGFVGGLVSGFIGSGGAFVLTPGMMSMGVPGLVAVASNMCHKFPKALVGAIKRAKYGQVDVKLGIVLGVSAEAGVLYGAHIQEGIKKAFGDAGSNLYVSVAFVVILAVVGSFVLRDAWKTYKSGASNEAEKVTKIAKWVQSINIPGTMVYFKSLNAKISILFTIPLGFATGMLAATIAVGGFIGVPSMIYVLGAPSLMASATELVIAFVMGLGGSFKYAMHGLVDIRLSMIILGGSLFGIQLGAIGTTYVKPYMIKMVMGVIMVIVLFSRALMVPVYMSQLNLIGQLSETTMKSLKSTSFAIMIFALALGAFIILRAIWQGRRAEKLSAQEAVIHGKV</sequence>
<evidence type="ECO:0000313" key="6">
    <source>
        <dbReference type="EMBL" id="GER92751.1"/>
    </source>
</evidence>
<keyword evidence="2 5" id="KW-0812">Transmembrane</keyword>
<feature type="transmembrane region" description="Helical" evidence="5">
    <location>
        <begin position="322"/>
        <end position="343"/>
    </location>
</feature>
<evidence type="ECO:0000256" key="2">
    <source>
        <dbReference type="ARBA" id="ARBA00022692"/>
    </source>
</evidence>
<organism evidence="6">
    <name type="scientific">hot springs metagenome</name>
    <dbReference type="NCBI Taxonomy" id="433727"/>
    <lineage>
        <taxon>unclassified sequences</taxon>
        <taxon>metagenomes</taxon>
        <taxon>ecological metagenomes</taxon>
    </lineage>
</organism>
<gene>
    <name evidence="6" type="ORF">A45J_0476</name>
</gene>
<evidence type="ECO:0000256" key="4">
    <source>
        <dbReference type="ARBA" id="ARBA00023136"/>
    </source>
</evidence>
<evidence type="ECO:0000256" key="3">
    <source>
        <dbReference type="ARBA" id="ARBA00022989"/>
    </source>
</evidence>
<name>A0A5J4L1T3_9ZZZZ</name>
<proteinExistence type="predicted"/>
<evidence type="ECO:0000256" key="1">
    <source>
        <dbReference type="ARBA" id="ARBA00004141"/>
    </source>
</evidence>
<feature type="transmembrane region" description="Helical" evidence="5">
    <location>
        <begin position="252"/>
        <end position="274"/>
    </location>
</feature>
<comment type="caution">
    <text evidence="6">The sequence shown here is derived from an EMBL/GenBank/DDBJ whole genome shotgun (WGS) entry which is preliminary data.</text>
</comment>
<evidence type="ECO:0000256" key="5">
    <source>
        <dbReference type="SAM" id="Phobius"/>
    </source>
</evidence>
<dbReference type="Pfam" id="PF01925">
    <property type="entry name" value="TauE"/>
    <property type="match status" value="1"/>
</dbReference>
<feature type="transmembrane region" description="Helical" evidence="5">
    <location>
        <begin position="182"/>
        <end position="209"/>
    </location>
</feature>